<dbReference type="Proteomes" id="UP000054549">
    <property type="component" value="Unassembled WGS sequence"/>
</dbReference>
<dbReference type="GO" id="GO:0034553">
    <property type="term" value="P:mitochondrial respiratory chain complex II assembly"/>
    <property type="evidence" value="ECO:0007669"/>
    <property type="project" value="InterPro"/>
</dbReference>
<name>A0A0C2T967_AMAMK</name>
<dbReference type="OrthoDB" id="273010at2759"/>
<dbReference type="InParanoid" id="A0A0C2T967"/>
<dbReference type="STRING" id="946122.A0A0C2T967"/>
<evidence type="ECO:0000256" key="1">
    <source>
        <dbReference type="ARBA" id="ARBA00004305"/>
    </source>
</evidence>
<evidence type="ECO:0000256" key="3">
    <source>
        <dbReference type="ARBA" id="ARBA00023186"/>
    </source>
</evidence>
<dbReference type="GO" id="GO:0005759">
    <property type="term" value="C:mitochondrial matrix"/>
    <property type="evidence" value="ECO:0007669"/>
    <property type="project" value="UniProtKB-SubCell"/>
</dbReference>
<keyword evidence="7" id="KW-1185">Reference proteome</keyword>
<dbReference type="InterPro" id="IPR045295">
    <property type="entry name" value="Complex1_LYR_SDHAF1_LYRM8"/>
</dbReference>
<accession>A0A0C2T967</accession>
<evidence type="ECO:0000313" key="7">
    <source>
        <dbReference type="Proteomes" id="UP000054549"/>
    </source>
</evidence>
<protein>
    <recommendedName>
        <fullName evidence="5">Complex 1 LYR protein domain-containing protein</fullName>
    </recommendedName>
</protein>
<feature type="domain" description="Complex 1 LYR protein" evidence="5">
    <location>
        <begin position="10"/>
        <end position="70"/>
    </location>
</feature>
<dbReference type="PANTHER" id="PTHR13675">
    <property type="entry name" value="LYR MOTIF-CONTAINING PROTEIN 2"/>
    <property type="match status" value="1"/>
</dbReference>
<dbReference type="Pfam" id="PF05347">
    <property type="entry name" value="Complex1_LYR"/>
    <property type="match status" value="1"/>
</dbReference>
<evidence type="ECO:0000259" key="5">
    <source>
        <dbReference type="Pfam" id="PF05347"/>
    </source>
</evidence>
<dbReference type="PANTHER" id="PTHR13675:SF1">
    <property type="entry name" value="SUCCINATE DEHYDROGENASE ASSEMBLY FACTOR 1, MITOCHONDRIAL"/>
    <property type="match status" value="1"/>
</dbReference>
<evidence type="ECO:0000256" key="2">
    <source>
        <dbReference type="ARBA" id="ARBA00023128"/>
    </source>
</evidence>
<reference evidence="6 7" key="1">
    <citation type="submission" date="2014-04" db="EMBL/GenBank/DDBJ databases">
        <title>Evolutionary Origins and Diversification of the Mycorrhizal Mutualists.</title>
        <authorList>
            <consortium name="DOE Joint Genome Institute"/>
            <consortium name="Mycorrhizal Genomics Consortium"/>
            <person name="Kohler A."/>
            <person name="Kuo A."/>
            <person name="Nagy L.G."/>
            <person name="Floudas D."/>
            <person name="Copeland A."/>
            <person name="Barry K.W."/>
            <person name="Cichocki N."/>
            <person name="Veneault-Fourrey C."/>
            <person name="LaButti K."/>
            <person name="Lindquist E.A."/>
            <person name="Lipzen A."/>
            <person name="Lundell T."/>
            <person name="Morin E."/>
            <person name="Murat C."/>
            <person name="Riley R."/>
            <person name="Ohm R."/>
            <person name="Sun H."/>
            <person name="Tunlid A."/>
            <person name="Henrissat B."/>
            <person name="Grigoriev I.V."/>
            <person name="Hibbett D.S."/>
            <person name="Martin F."/>
        </authorList>
    </citation>
    <scope>NUCLEOTIDE SEQUENCE [LARGE SCALE GENOMIC DNA]</scope>
    <source>
        <strain evidence="6 7">Koide BX008</strain>
    </source>
</reference>
<sequence length="102" mass="11948">MSSRHSGVQKEVFALYRRALRMTNTKPPLARPKFRLFVQYTFRTNATNITPRDVSTIEHLLRKGRRQLEMYEDPSVKDCWVSQDMKTWADSSPITRRSSSPS</sequence>
<keyword evidence="2" id="KW-0496">Mitochondrion</keyword>
<dbReference type="HOGENOM" id="CLU_154777_1_0_1"/>
<organism evidence="6 7">
    <name type="scientific">Amanita muscaria (strain Koide BX008)</name>
    <dbReference type="NCBI Taxonomy" id="946122"/>
    <lineage>
        <taxon>Eukaryota</taxon>
        <taxon>Fungi</taxon>
        <taxon>Dikarya</taxon>
        <taxon>Basidiomycota</taxon>
        <taxon>Agaricomycotina</taxon>
        <taxon>Agaricomycetes</taxon>
        <taxon>Agaricomycetidae</taxon>
        <taxon>Agaricales</taxon>
        <taxon>Pluteineae</taxon>
        <taxon>Amanitaceae</taxon>
        <taxon>Amanita</taxon>
    </lineage>
</organism>
<proteinExistence type="inferred from homology"/>
<dbReference type="EMBL" id="KN818261">
    <property type="protein sequence ID" value="KIL63219.1"/>
    <property type="molecule type" value="Genomic_DNA"/>
</dbReference>
<keyword evidence="3" id="KW-0143">Chaperone</keyword>
<comment type="similarity">
    <text evidence="4">Belongs to the complex I LYR family. SDHAF1 subfamily.</text>
</comment>
<gene>
    <name evidence="6" type="ORF">M378DRAFT_164726</name>
</gene>
<evidence type="ECO:0000256" key="4">
    <source>
        <dbReference type="ARBA" id="ARBA00025715"/>
    </source>
</evidence>
<dbReference type="AlphaFoldDB" id="A0A0C2T967"/>
<dbReference type="InterPro" id="IPR008011">
    <property type="entry name" value="Complex1_LYR_dom"/>
</dbReference>
<dbReference type="CDD" id="cd20268">
    <property type="entry name" value="Complex1_LYR_SDHAF1_LYRM8"/>
    <property type="match status" value="1"/>
</dbReference>
<comment type="subcellular location">
    <subcellularLocation>
        <location evidence="1">Mitochondrion matrix</location>
    </subcellularLocation>
</comment>
<evidence type="ECO:0000313" key="6">
    <source>
        <dbReference type="EMBL" id="KIL63219.1"/>
    </source>
</evidence>
<dbReference type="FunCoup" id="A0A0C2T967">
    <property type="interactions" value="151"/>
</dbReference>